<evidence type="ECO:0000313" key="3">
    <source>
        <dbReference type="Proteomes" id="UP000185657"/>
    </source>
</evidence>
<dbReference type="InterPro" id="IPR029069">
    <property type="entry name" value="HotDog_dom_sf"/>
</dbReference>
<dbReference type="OrthoDB" id="333038at2"/>
<dbReference type="STRING" id="1763535.LPB072_03535"/>
<reference evidence="1 4" key="2">
    <citation type="submission" date="2016-10" db="EMBL/GenBank/DDBJ databases">
        <title>Hydorgenophaga sp. LPB0072 isolated from gastropod.</title>
        <authorList>
            <person name="Kim E."/>
            <person name="Yi H."/>
        </authorList>
    </citation>
    <scope>NUCLEOTIDE SEQUENCE [LARGE SCALE GENOMIC DNA]</scope>
    <source>
        <strain evidence="1 4">LPB0072</strain>
    </source>
</reference>
<evidence type="ECO:0000313" key="1">
    <source>
        <dbReference type="EMBL" id="AOW12059.1"/>
    </source>
</evidence>
<accession>A0A167HDC2</accession>
<evidence type="ECO:0000313" key="2">
    <source>
        <dbReference type="EMBL" id="OAD41003.1"/>
    </source>
</evidence>
<proteinExistence type="predicted"/>
<name>A0A167HDC2_9BURK</name>
<keyword evidence="3" id="KW-1185">Reference proteome</keyword>
<dbReference type="CDD" id="cd00586">
    <property type="entry name" value="4HBT"/>
    <property type="match status" value="1"/>
</dbReference>
<dbReference type="Gene3D" id="3.10.129.10">
    <property type="entry name" value="Hotdog Thioesterase"/>
    <property type="match status" value="1"/>
</dbReference>
<evidence type="ECO:0000313" key="4">
    <source>
        <dbReference type="Proteomes" id="UP000185680"/>
    </source>
</evidence>
<dbReference type="EMBL" id="CP017476">
    <property type="protein sequence ID" value="AOW12059.1"/>
    <property type="molecule type" value="Genomic_DNA"/>
</dbReference>
<gene>
    <name evidence="1" type="ORF">LPB072_03535</name>
    <name evidence="2" type="ORF">LPB72_13775</name>
</gene>
<dbReference type="Pfam" id="PF13279">
    <property type="entry name" value="4HBT_2"/>
    <property type="match status" value="1"/>
</dbReference>
<dbReference type="Proteomes" id="UP000185657">
    <property type="component" value="Unassembled WGS sequence"/>
</dbReference>
<dbReference type="KEGG" id="hyl:LPB072_03535"/>
<dbReference type="Proteomes" id="UP000185680">
    <property type="component" value="Chromosome"/>
</dbReference>
<organism evidence="1 4">
    <name type="scientific">Hydrogenophaga crassostreae</name>
    <dbReference type="NCBI Taxonomy" id="1763535"/>
    <lineage>
        <taxon>Bacteria</taxon>
        <taxon>Pseudomonadati</taxon>
        <taxon>Pseudomonadota</taxon>
        <taxon>Betaproteobacteria</taxon>
        <taxon>Burkholderiales</taxon>
        <taxon>Comamonadaceae</taxon>
        <taxon>Hydrogenophaga</taxon>
    </lineage>
</organism>
<dbReference type="RefSeq" id="WP_066091660.1">
    <property type="nucleotide sequence ID" value="NZ_CP017476.1"/>
</dbReference>
<dbReference type="EMBL" id="LVWD01000026">
    <property type="protein sequence ID" value="OAD41003.1"/>
    <property type="molecule type" value="Genomic_DNA"/>
</dbReference>
<dbReference type="SUPFAM" id="SSF54637">
    <property type="entry name" value="Thioesterase/thiol ester dehydrase-isomerase"/>
    <property type="match status" value="1"/>
</dbReference>
<protein>
    <submittedName>
        <fullName evidence="1">Thioesterase</fullName>
    </submittedName>
</protein>
<sequence length="151" mass="16689">MARIQFELPADFRFATDIQIYISHVNQGGHLDNAQLLTLVSEARVRFFKSLGYQESSVAGYSLVVGDIVAQYKSEGYHGETMRVNMTPDDFNKYGFDLVFRMNDVASGREVARGKIGIVFIDRPSRQVAPIPPAILACLTSPAESQAPTMA</sequence>
<reference evidence="2 3" key="1">
    <citation type="submission" date="2016-02" db="EMBL/GenBank/DDBJ databases">
        <title>Draft genome sequence of Hydrogenophaga sp. LPB0072.</title>
        <authorList>
            <person name="Shin S.-K."/>
            <person name="Yi H."/>
        </authorList>
    </citation>
    <scope>NUCLEOTIDE SEQUENCE [LARGE SCALE GENOMIC DNA]</scope>
    <source>
        <strain evidence="2 3">LPB0072</strain>
    </source>
</reference>
<dbReference type="AlphaFoldDB" id="A0A167HDC2"/>